<evidence type="ECO:0000313" key="2">
    <source>
        <dbReference type="Proteomes" id="UP000694005"/>
    </source>
</evidence>
<gene>
    <name evidence="1" type="ORF">BRAPAZ1V2_A06P22190.2</name>
</gene>
<organism evidence="1 2">
    <name type="scientific">Brassica campestris</name>
    <name type="common">Field mustard</name>
    <dbReference type="NCBI Taxonomy" id="3711"/>
    <lineage>
        <taxon>Eukaryota</taxon>
        <taxon>Viridiplantae</taxon>
        <taxon>Streptophyta</taxon>
        <taxon>Embryophyta</taxon>
        <taxon>Tracheophyta</taxon>
        <taxon>Spermatophyta</taxon>
        <taxon>Magnoliopsida</taxon>
        <taxon>eudicotyledons</taxon>
        <taxon>Gunneridae</taxon>
        <taxon>Pentapetalae</taxon>
        <taxon>rosids</taxon>
        <taxon>malvids</taxon>
        <taxon>Brassicales</taxon>
        <taxon>Brassicaceae</taxon>
        <taxon>Brassiceae</taxon>
        <taxon>Brassica</taxon>
    </lineage>
</organism>
<dbReference type="Proteomes" id="UP000694005">
    <property type="component" value="Chromosome A06"/>
</dbReference>
<dbReference type="EMBL" id="LS974622">
    <property type="protein sequence ID" value="CAG7869979.1"/>
    <property type="molecule type" value="Genomic_DNA"/>
</dbReference>
<evidence type="ECO:0000313" key="1">
    <source>
        <dbReference type="EMBL" id="CAG7869979.1"/>
    </source>
</evidence>
<accession>A0A8D9D935</accession>
<dbReference type="Gramene" id="A06p22190.2_BraZ1">
    <property type="protein sequence ID" value="A06p22190.2_BraZ1.CDS"/>
    <property type="gene ID" value="A06g22190.2_BraZ1"/>
</dbReference>
<proteinExistence type="predicted"/>
<reference evidence="1 2" key="1">
    <citation type="submission" date="2021-07" db="EMBL/GenBank/DDBJ databases">
        <authorList>
            <consortium name="Genoscope - CEA"/>
            <person name="William W."/>
        </authorList>
    </citation>
    <scope>NUCLEOTIDE SEQUENCE [LARGE SCALE GENOMIC DNA]</scope>
</reference>
<sequence>LDDCNTQSCLQQTTKKSWCLRGAAKHGVYSFQNLNSLFISCRSLYAQNLVKKKSENHQAAQERPQ</sequence>
<feature type="non-terminal residue" evidence="1">
    <location>
        <position position="65"/>
    </location>
</feature>
<protein>
    <submittedName>
        <fullName evidence="1">Uncharacterized protein</fullName>
    </submittedName>
</protein>
<name>A0A8D9D935_BRACM</name>
<dbReference type="AlphaFoldDB" id="A0A8D9D935"/>